<organism evidence="8 9">
    <name type="scientific">Vibrio nitrifigilis</name>
    <dbReference type="NCBI Taxonomy" id="2789781"/>
    <lineage>
        <taxon>Bacteria</taxon>
        <taxon>Pseudomonadati</taxon>
        <taxon>Pseudomonadota</taxon>
        <taxon>Gammaproteobacteria</taxon>
        <taxon>Vibrionales</taxon>
        <taxon>Vibrionaceae</taxon>
        <taxon>Vibrio</taxon>
    </lineage>
</organism>
<dbReference type="InterPro" id="IPR036907">
    <property type="entry name" value="5'-Nucleotdase_C_sf"/>
</dbReference>
<evidence type="ECO:0000259" key="7">
    <source>
        <dbReference type="Pfam" id="PF02872"/>
    </source>
</evidence>
<keyword evidence="3 5" id="KW-0732">Signal</keyword>
<evidence type="ECO:0000256" key="2">
    <source>
        <dbReference type="ARBA" id="ARBA00022723"/>
    </source>
</evidence>
<keyword evidence="5 8" id="KW-0378">Hydrolase</keyword>
<dbReference type="InterPro" id="IPR008334">
    <property type="entry name" value="5'-Nucleotdase_C"/>
</dbReference>
<dbReference type="InterPro" id="IPR006179">
    <property type="entry name" value="5_nucleotidase/apyrase"/>
</dbReference>
<evidence type="ECO:0000313" key="8">
    <source>
        <dbReference type="EMBL" id="MBF8999456.1"/>
    </source>
</evidence>
<dbReference type="EMBL" id="JADPMR010000001">
    <property type="protein sequence ID" value="MBF8999456.1"/>
    <property type="molecule type" value="Genomic_DNA"/>
</dbReference>
<dbReference type="SUPFAM" id="SSF56300">
    <property type="entry name" value="Metallo-dependent phosphatases"/>
    <property type="match status" value="1"/>
</dbReference>
<evidence type="ECO:0000256" key="3">
    <source>
        <dbReference type="ARBA" id="ARBA00022729"/>
    </source>
</evidence>
<dbReference type="Pfam" id="PF00149">
    <property type="entry name" value="Metallophos"/>
    <property type="match status" value="1"/>
</dbReference>
<keyword evidence="4 5" id="KW-0547">Nucleotide-binding</keyword>
<comment type="caution">
    <text evidence="8">The sequence shown here is derived from an EMBL/GenBank/DDBJ whole genome shotgun (WGS) entry which is preliminary data.</text>
</comment>
<dbReference type="GO" id="GO:0016787">
    <property type="term" value="F:hydrolase activity"/>
    <property type="evidence" value="ECO:0007669"/>
    <property type="project" value="UniProtKB-KW"/>
</dbReference>
<protein>
    <submittedName>
        <fullName evidence="8">Bifunctional UDP-sugar hydrolase/5'-nucleotidase</fullName>
    </submittedName>
</protein>
<dbReference type="PANTHER" id="PTHR11575:SF46">
    <property type="entry name" value="PROTEIN USHA"/>
    <property type="match status" value="1"/>
</dbReference>
<dbReference type="Gene3D" id="3.90.780.10">
    <property type="entry name" value="5'-Nucleotidase, C-terminal domain"/>
    <property type="match status" value="1"/>
</dbReference>
<dbReference type="RefSeq" id="WP_196123764.1">
    <property type="nucleotide sequence ID" value="NZ_JADPMR010000001.1"/>
</dbReference>
<dbReference type="Pfam" id="PF02872">
    <property type="entry name" value="5_nucleotid_C"/>
    <property type="match status" value="1"/>
</dbReference>
<keyword evidence="9" id="KW-1185">Reference proteome</keyword>
<dbReference type="InterPro" id="IPR004843">
    <property type="entry name" value="Calcineurin-like_PHP"/>
</dbReference>
<dbReference type="InterPro" id="IPR029052">
    <property type="entry name" value="Metallo-depent_PP-like"/>
</dbReference>
<dbReference type="SUPFAM" id="SSF55816">
    <property type="entry name" value="5'-nucleotidase (syn. UDP-sugar hydrolase), C-terminal domain"/>
    <property type="match status" value="1"/>
</dbReference>
<evidence type="ECO:0000256" key="4">
    <source>
        <dbReference type="ARBA" id="ARBA00022741"/>
    </source>
</evidence>
<sequence length="554" mass="60927">MNSSLFKKAAVSAAVIALLSGCAQQSAHTLSADKTYKLTILHTNDNHGHFWQNAKGEYGMAARKTIIDRVRKEVKAEGGSVLLLSTGDVNTGVPESDLLDAEPDIKGMNLMGYDAMAIGNHEFDNPLSVLAKQQGWAHFPMLSANIYNKTTGKRVFKPYIIMHKQGIKIAVIGLTTEDTVKVGNPDYVKNLDFRDPKVETKKLVAELKETEHPDMIIAVAHMGHYDDAHYGINAPGDVSLARYLPKQDIDLIVGGHTHDAVCMQDKSHIKVNYQPGDMCKPDLENGIEIVQAFEWGKYVGRADYEFHNGQVNLVSYHLIPVNLKKKVQVNGESKSVYATQEIPQDPAMLKLLQPYQDKGQVKLGQKVATVTGKLEGDRKVVRFHQTNLGRLIATAHMERTKADFAIMNSGGVRSSITPGDVTYKSVLMVQPFSNTITYIDMSGSDVKKYLDNVATKPVDSGAYPQFAGISMVVGKRSVSQVKIHGKPLDPSKTYRFSVPSYNAAGGDGYPKITDHKGFVDTGFVDAEVLKAYLHSHSPVDASQYIPHGEIIYKL</sequence>
<dbReference type="PROSITE" id="PS51257">
    <property type="entry name" value="PROKAR_LIPOPROTEIN"/>
    <property type="match status" value="1"/>
</dbReference>
<evidence type="ECO:0000256" key="5">
    <source>
        <dbReference type="RuleBase" id="RU362119"/>
    </source>
</evidence>
<dbReference type="PRINTS" id="PR01607">
    <property type="entry name" value="APYRASEFAMLY"/>
</dbReference>
<keyword evidence="2" id="KW-0479">Metal-binding</keyword>
<evidence type="ECO:0000259" key="6">
    <source>
        <dbReference type="Pfam" id="PF00149"/>
    </source>
</evidence>
<evidence type="ECO:0000313" key="9">
    <source>
        <dbReference type="Proteomes" id="UP000597206"/>
    </source>
</evidence>
<dbReference type="NCBIfam" id="NF007109">
    <property type="entry name" value="PRK09558.1"/>
    <property type="match status" value="1"/>
</dbReference>
<dbReference type="PROSITE" id="PS00785">
    <property type="entry name" value="5_NUCLEOTIDASE_1"/>
    <property type="match status" value="1"/>
</dbReference>
<dbReference type="InterPro" id="IPR006146">
    <property type="entry name" value="5'-Nucleotdase_CS"/>
</dbReference>
<dbReference type="Proteomes" id="UP000597206">
    <property type="component" value="Unassembled WGS sequence"/>
</dbReference>
<dbReference type="Gene3D" id="3.60.21.10">
    <property type="match status" value="1"/>
</dbReference>
<comment type="similarity">
    <text evidence="1 5">Belongs to the 5'-nucleotidase family.</text>
</comment>
<name>A0ABS0GAN8_9VIBR</name>
<feature type="chain" id="PRO_5044970937" evidence="5">
    <location>
        <begin position="28"/>
        <end position="554"/>
    </location>
</feature>
<feature type="domain" description="5'-Nucleotidase C-terminal" evidence="7">
    <location>
        <begin position="367"/>
        <end position="512"/>
    </location>
</feature>
<reference evidence="8 9" key="1">
    <citation type="submission" date="2020-11" db="EMBL/GenBank/DDBJ databases">
        <title>Vibrio nitrifigilis sp. nov., a marine nitrogen-fixing bacterium isolated from the lagoon sediment of an islet inside an atoll.</title>
        <authorList>
            <person name="Wang L.-T."/>
            <person name="Shieh W.Y."/>
        </authorList>
    </citation>
    <scope>NUCLEOTIDE SEQUENCE [LARGE SCALE GENOMIC DNA]</scope>
    <source>
        <strain evidence="8 9">NFV-1</strain>
    </source>
</reference>
<proteinExistence type="inferred from homology"/>
<gene>
    <name evidence="8" type="ORF">I1A42_02590</name>
</gene>
<evidence type="ECO:0000256" key="1">
    <source>
        <dbReference type="ARBA" id="ARBA00006654"/>
    </source>
</evidence>
<dbReference type="PANTHER" id="PTHR11575">
    <property type="entry name" value="5'-NUCLEOTIDASE-RELATED"/>
    <property type="match status" value="1"/>
</dbReference>
<feature type="domain" description="Calcineurin-like phosphoesterase" evidence="6">
    <location>
        <begin position="39"/>
        <end position="259"/>
    </location>
</feature>
<feature type="signal peptide" evidence="5">
    <location>
        <begin position="1"/>
        <end position="27"/>
    </location>
</feature>
<dbReference type="PROSITE" id="PS00786">
    <property type="entry name" value="5_NUCLEOTIDASE_2"/>
    <property type="match status" value="1"/>
</dbReference>
<accession>A0ABS0GAN8</accession>